<evidence type="ECO:0000313" key="1">
    <source>
        <dbReference type="EMBL" id="PXW81005.1"/>
    </source>
</evidence>
<organism evidence="1 2">
    <name type="scientific">Pseudogracilibacillus auburnensis</name>
    <dbReference type="NCBI Taxonomy" id="1494959"/>
    <lineage>
        <taxon>Bacteria</taxon>
        <taxon>Bacillati</taxon>
        <taxon>Bacillota</taxon>
        <taxon>Bacilli</taxon>
        <taxon>Bacillales</taxon>
        <taxon>Bacillaceae</taxon>
        <taxon>Pseudogracilibacillus</taxon>
    </lineage>
</organism>
<dbReference type="InterPro" id="IPR032710">
    <property type="entry name" value="NTF2-like_dom_sf"/>
</dbReference>
<dbReference type="Proteomes" id="UP000247978">
    <property type="component" value="Unassembled WGS sequence"/>
</dbReference>
<proteinExistence type="predicted"/>
<dbReference type="SUPFAM" id="SSF54427">
    <property type="entry name" value="NTF2-like"/>
    <property type="match status" value="1"/>
</dbReference>
<dbReference type="AlphaFoldDB" id="A0A2V3VLX4"/>
<keyword evidence="2" id="KW-1185">Reference proteome</keyword>
<comment type="caution">
    <text evidence="1">The sequence shown here is derived from an EMBL/GenBank/DDBJ whole genome shotgun (WGS) entry which is preliminary data.</text>
</comment>
<dbReference type="Gene3D" id="3.10.450.50">
    <property type="match status" value="1"/>
</dbReference>
<evidence type="ECO:0000313" key="2">
    <source>
        <dbReference type="Proteomes" id="UP000247978"/>
    </source>
</evidence>
<accession>A0A2V3VLX4</accession>
<name>A0A2V3VLX4_9BACI</name>
<dbReference type="RefSeq" id="WP_110397457.1">
    <property type="nucleotide sequence ID" value="NZ_JBHUHB010000001.1"/>
</dbReference>
<gene>
    <name evidence="1" type="ORF">DFR56_12347</name>
</gene>
<sequence>MSIEAEVSKRVYQMRKLHEEFSNGRFEEMNDLYSDDFKGWLYIPSKSKVELYNAEQIKQGNKEAAKSYQGKEIKFIYSGLKIIPQSDVQAAVSYEIIHQYKEKIVRALSLEVWRKELDGNWRMIRWYEEKG</sequence>
<protein>
    <submittedName>
        <fullName evidence="1">Uncharacterized protein DUF4440</fullName>
    </submittedName>
</protein>
<dbReference type="OrthoDB" id="2703414at2"/>
<dbReference type="EMBL" id="QJJQ01000023">
    <property type="protein sequence ID" value="PXW81005.1"/>
    <property type="molecule type" value="Genomic_DNA"/>
</dbReference>
<reference evidence="1 2" key="1">
    <citation type="submission" date="2018-05" db="EMBL/GenBank/DDBJ databases">
        <title>Genomic Encyclopedia of Type Strains, Phase IV (KMG-IV): sequencing the most valuable type-strain genomes for metagenomic binning, comparative biology and taxonomic classification.</title>
        <authorList>
            <person name="Goeker M."/>
        </authorList>
    </citation>
    <scope>NUCLEOTIDE SEQUENCE [LARGE SCALE GENOMIC DNA]</scope>
    <source>
        <strain evidence="1 2">DSM 28556</strain>
    </source>
</reference>